<protein>
    <submittedName>
        <fullName evidence="1">Uncharacterized protein</fullName>
    </submittedName>
</protein>
<dbReference type="OrthoDB" id="61851at2759"/>
<proteinExistence type="predicted"/>
<dbReference type="VEuPathDB" id="FungiDB:H257_17727"/>
<sequence length="192" mass="21598">MVNGVKKYTTQKLHVGKNNEGYWTCEHMIKQGQEEVVAAFNEMHPGAKGYFTFDQSTNQAAFAPDALRASNMSLKPGGAQALLRPGRLLGGTTQSMVFEENHTRSGEAKGDVRMCCARHCMASQEDFRAQLSLLEETIIRADAKRYARRHCDYSFEGLTTCVPQSLDSSFEYDYELTRFAHTKYKSTDESQS</sequence>
<dbReference type="RefSeq" id="XP_009844915.1">
    <property type="nucleotide sequence ID" value="XM_009846613.1"/>
</dbReference>
<gene>
    <name evidence="1" type="ORF">H257_17727</name>
</gene>
<reference evidence="1" key="1">
    <citation type="submission" date="2013-12" db="EMBL/GenBank/DDBJ databases">
        <title>The Genome Sequence of Aphanomyces astaci APO3.</title>
        <authorList>
            <consortium name="The Broad Institute Genomics Platform"/>
            <person name="Russ C."/>
            <person name="Tyler B."/>
            <person name="van West P."/>
            <person name="Dieguez-Uribeondo J."/>
            <person name="Young S.K."/>
            <person name="Zeng Q."/>
            <person name="Gargeya S."/>
            <person name="Fitzgerald M."/>
            <person name="Abouelleil A."/>
            <person name="Alvarado L."/>
            <person name="Chapman S.B."/>
            <person name="Gainer-Dewar J."/>
            <person name="Goldberg J."/>
            <person name="Griggs A."/>
            <person name="Gujja S."/>
            <person name="Hansen M."/>
            <person name="Howarth C."/>
            <person name="Imamovic A."/>
            <person name="Ireland A."/>
            <person name="Larimer J."/>
            <person name="McCowan C."/>
            <person name="Murphy C."/>
            <person name="Pearson M."/>
            <person name="Poon T.W."/>
            <person name="Priest M."/>
            <person name="Roberts A."/>
            <person name="Saif S."/>
            <person name="Shea T."/>
            <person name="Sykes S."/>
            <person name="Wortman J."/>
            <person name="Nusbaum C."/>
            <person name="Birren B."/>
        </authorList>
    </citation>
    <scope>NUCLEOTIDE SEQUENCE [LARGE SCALE GENOMIC DNA]</scope>
    <source>
        <strain evidence="1">APO3</strain>
    </source>
</reference>
<accession>W4FFS1</accession>
<organism evidence="1">
    <name type="scientific">Aphanomyces astaci</name>
    <name type="common">Crayfish plague agent</name>
    <dbReference type="NCBI Taxonomy" id="112090"/>
    <lineage>
        <taxon>Eukaryota</taxon>
        <taxon>Sar</taxon>
        <taxon>Stramenopiles</taxon>
        <taxon>Oomycota</taxon>
        <taxon>Saprolegniomycetes</taxon>
        <taxon>Saprolegniales</taxon>
        <taxon>Verrucalvaceae</taxon>
        <taxon>Aphanomyces</taxon>
    </lineage>
</organism>
<evidence type="ECO:0000313" key="1">
    <source>
        <dbReference type="EMBL" id="ETV65573.1"/>
    </source>
</evidence>
<dbReference type="AlphaFoldDB" id="W4FFS1"/>
<dbReference type="EMBL" id="KI913230">
    <property type="protein sequence ID" value="ETV65573.1"/>
    <property type="molecule type" value="Genomic_DNA"/>
</dbReference>
<dbReference type="PANTHER" id="PTHR35871">
    <property type="entry name" value="EXPRESSED PROTEIN"/>
    <property type="match status" value="1"/>
</dbReference>
<name>W4FFS1_APHAT</name>
<dbReference type="PANTHER" id="PTHR35871:SF1">
    <property type="entry name" value="CXC1-LIKE CYSTEINE CLUSTER ASSOCIATED WITH KDZ TRANSPOSASES DOMAIN-CONTAINING PROTEIN"/>
    <property type="match status" value="1"/>
</dbReference>
<dbReference type="GeneID" id="20819723"/>